<accession>A0ABX7NS16</accession>
<dbReference type="InterPro" id="IPR008164">
    <property type="entry name" value="XGLTT_rpt"/>
</dbReference>
<protein>
    <submittedName>
        <fullName evidence="1">Uncharacterized protein</fullName>
    </submittedName>
</protein>
<keyword evidence="2" id="KW-1185">Reference proteome</keyword>
<name>A0ABX7NS16_9BACT</name>
<dbReference type="EMBL" id="CP071090">
    <property type="protein sequence ID" value="QSQ20335.1"/>
    <property type="molecule type" value="Genomic_DNA"/>
</dbReference>
<evidence type="ECO:0000313" key="1">
    <source>
        <dbReference type="EMBL" id="QSQ20335.1"/>
    </source>
</evidence>
<sequence length="331" mass="34551">MRTPALQSVSGSRTSHESSRRWLIWGLVSVALGLGGGGCGPSDLPDASPEEVLGVVRAEEQTDNGLSTNGLSTNGLSTNGLSTNGLSTNGLSTNGFKNWFNQDPATADAVMEYIVRCALPAGQTRTFTSTVTGVTYTWPGALGLAPGWTNGSAASTLEQEVVSACLAAHANKYGVHIPISVLGRTAQGAAIPYTSSELTTFSEKEACFFGNLFDGSGIYAANDGGYLTAKESTARACGLTSSPTTSECPPIVHVGACSTLCDRAYSGKDTLPYYTTCTYNGHAYQAITTRIRPQEIYKCGDGTCQLTEHCGTGTTYDSCKSDCGTCSSQRN</sequence>
<reference evidence="1 2" key="1">
    <citation type="submission" date="2021-02" db="EMBL/GenBank/DDBJ databases">
        <title>De Novo genome assembly of isolated myxobacteria.</title>
        <authorList>
            <person name="Stevens D.C."/>
        </authorList>
    </citation>
    <scope>NUCLEOTIDE SEQUENCE [LARGE SCALE GENOMIC DNA]</scope>
    <source>
        <strain evidence="2">SCPEA02</strain>
    </source>
</reference>
<dbReference type="RefSeq" id="WP_206721915.1">
    <property type="nucleotide sequence ID" value="NZ_CP071090.1"/>
</dbReference>
<evidence type="ECO:0000313" key="2">
    <source>
        <dbReference type="Proteomes" id="UP000662747"/>
    </source>
</evidence>
<dbReference type="Proteomes" id="UP000662747">
    <property type="component" value="Chromosome"/>
</dbReference>
<gene>
    <name evidence="1" type="ORF">JY651_34475</name>
</gene>
<proteinExistence type="predicted"/>
<dbReference type="Pfam" id="PF01744">
    <property type="entry name" value="GLTT"/>
    <property type="match status" value="1"/>
</dbReference>
<organism evidence="1 2">
    <name type="scientific">Pyxidicoccus parkwayensis</name>
    <dbReference type="NCBI Taxonomy" id="2813578"/>
    <lineage>
        <taxon>Bacteria</taxon>
        <taxon>Pseudomonadati</taxon>
        <taxon>Myxococcota</taxon>
        <taxon>Myxococcia</taxon>
        <taxon>Myxococcales</taxon>
        <taxon>Cystobacterineae</taxon>
        <taxon>Myxococcaceae</taxon>
        <taxon>Pyxidicoccus</taxon>
    </lineage>
</organism>